<feature type="transmembrane region" description="Helical" evidence="2">
    <location>
        <begin position="45"/>
        <end position="67"/>
    </location>
</feature>
<sequence>MGGRPRRRGTRQSVTKSEVGRDLNQTSGTIITGKGHTFHIGSPRILMVLSVVSTVLAVTVIGGFMVLRRSDAHTDAHTSVTVPPKAVVTFDEVGDNSVVPMAPGHLPSPPDYPPADENGHCQEWKSWFDRLAGAPITKSRPIRISAPAHANVEVVSAKPTVYRSYKPARLTLVRCQGAGPKPGTLLRIDLDHPVAPPTVVADDGSEKPLRMPNATIAINAGHTEYVAVTPRAAAAKMVEWSVRITMVIDQKEQVVNYGSAGRPLRNWFGPPPPAQDWDQARRTWT</sequence>
<keyword evidence="4" id="KW-1185">Reference proteome</keyword>
<feature type="region of interest" description="Disordered" evidence="1">
    <location>
        <begin position="266"/>
        <end position="285"/>
    </location>
</feature>
<keyword evidence="2" id="KW-0472">Membrane</keyword>
<name>A0ABX8QZ17_9ACTN</name>
<gene>
    <name evidence="3" type="ORF">AGRA3207_005312</name>
</gene>
<reference evidence="3" key="1">
    <citation type="submission" date="2020-07" db="EMBL/GenBank/DDBJ databases">
        <authorList>
            <person name="Tarantini F.S."/>
            <person name="Hong K.W."/>
            <person name="Chan K.G."/>
        </authorList>
    </citation>
    <scope>NUCLEOTIDE SEQUENCE</scope>
    <source>
        <strain evidence="3">32-07</strain>
    </source>
</reference>
<feature type="compositionally biased region" description="Basic residues" evidence="1">
    <location>
        <begin position="1"/>
        <end position="10"/>
    </location>
</feature>
<keyword evidence="2" id="KW-1133">Transmembrane helix</keyword>
<evidence type="ECO:0000256" key="2">
    <source>
        <dbReference type="SAM" id="Phobius"/>
    </source>
</evidence>
<dbReference type="EMBL" id="CP059572">
    <property type="protein sequence ID" value="QXJ24061.1"/>
    <property type="molecule type" value="Genomic_DNA"/>
</dbReference>
<proteinExistence type="predicted"/>
<evidence type="ECO:0000313" key="3">
    <source>
        <dbReference type="EMBL" id="QXJ24061.1"/>
    </source>
</evidence>
<evidence type="ECO:0000313" key="4">
    <source>
        <dbReference type="Proteomes" id="UP001049518"/>
    </source>
</evidence>
<keyword evidence="2" id="KW-0812">Transmembrane</keyword>
<dbReference type="Proteomes" id="UP001049518">
    <property type="component" value="Chromosome"/>
</dbReference>
<dbReference type="RefSeq" id="WP_231329756.1">
    <property type="nucleotide sequence ID" value="NZ_CP059572.1"/>
</dbReference>
<feature type="region of interest" description="Disordered" evidence="1">
    <location>
        <begin position="1"/>
        <end position="28"/>
    </location>
</feature>
<organism evidence="3 4">
    <name type="scientific">Actinomadura graeca</name>
    <dbReference type="NCBI Taxonomy" id="2750812"/>
    <lineage>
        <taxon>Bacteria</taxon>
        <taxon>Bacillati</taxon>
        <taxon>Actinomycetota</taxon>
        <taxon>Actinomycetes</taxon>
        <taxon>Streptosporangiales</taxon>
        <taxon>Thermomonosporaceae</taxon>
        <taxon>Actinomadura</taxon>
    </lineage>
</organism>
<protein>
    <submittedName>
        <fullName evidence="3">Uncharacterized protein</fullName>
    </submittedName>
</protein>
<accession>A0ABX8QZ17</accession>
<evidence type="ECO:0000256" key="1">
    <source>
        <dbReference type="SAM" id="MobiDB-lite"/>
    </source>
</evidence>